<evidence type="ECO:0000313" key="3">
    <source>
        <dbReference type="EMBL" id="APH71162.1"/>
    </source>
</evidence>
<feature type="signal peptide" evidence="2">
    <location>
        <begin position="1"/>
        <end position="18"/>
    </location>
</feature>
<gene>
    <name evidence="3" type="ORF">BSQ44_07090</name>
</gene>
<evidence type="ECO:0000256" key="2">
    <source>
        <dbReference type="SAM" id="SignalP"/>
    </source>
</evidence>
<dbReference type="KEGG" id="meso:BSQ44_07090"/>
<protein>
    <submittedName>
        <fullName evidence="3">Uncharacterized protein</fullName>
    </submittedName>
</protein>
<evidence type="ECO:0000256" key="1">
    <source>
        <dbReference type="SAM" id="MobiDB-lite"/>
    </source>
</evidence>
<dbReference type="STRING" id="1670800.BSQ44_07090"/>
<dbReference type="AlphaFoldDB" id="A0A1L3SPE0"/>
<name>A0A1L3SPE0_9HYPH</name>
<keyword evidence="4" id="KW-1185">Reference proteome</keyword>
<proteinExistence type="predicted"/>
<feature type="compositionally biased region" description="Pro residues" evidence="1">
    <location>
        <begin position="188"/>
        <end position="206"/>
    </location>
</feature>
<feature type="compositionally biased region" description="Basic and acidic residues" evidence="1">
    <location>
        <begin position="149"/>
        <end position="185"/>
    </location>
</feature>
<sequence length="206" mass="21347">MGLAMFACGLLLAQQAGASSFAVVGAPPSGPSRSIIMLGEPAEEDPQVVLAPTDDMIQTAAFSTTDETSRAAVAPITDFDERDNAAWPPPLSTSMVAYGEPPARPRKEGMTGYGGQAGLPMVIRGGLVGEAYPTASAPPAPPVLPAPEPRTERIERRAEPKPEASKVADQRGSLPHDEPPGRNKSPEPAAPPPAPAPPPPPTQRLE</sequence>
<dbReference type="Proteomes" id="UP000182840">
    <property type="component" value="Chromosome"/>
</dbReference>
<dbReference type="EMBL" id="CP018171">
    <property type="protein sequence ID" value="APH71162.1"/>
    <property type="molecule type" value="Genomic_DNA"/>
</dbReference>
<reference evidence="4" key="1">
    <citation type="submission" date="2016-11" db="EMBL/GenBank/DDBJ databases">
        <title>Mesorhizobium oceanicum sp. nov., isolated from deep seawater in South China Sea.</title>
        <authorList>
            <person name="Fu G.-Y."/>
        </authorList>
    </citation>
    <scope>NUCLEOTIDE SEQUENCE [LARGE SCALE GENOMIC DNA]</scope>
    <source>
        <strain evidence="4">B7</strain>
    </source>
</reference>
<feature type="chain" id="PRO_5012295426" evidence="2">
    <location>
        <begin position="19"/>
        <end position="206"/>
    </location>
</feature>
<feature type="compositionally biased region" description="Pro residues" evidence="1">
    <location>
        <begin position="136"/>
        <end position="148"/>
    </location>
</feature>
<organism evidence="3 4">
    <name type="scientific">Aquibium oceanicum</name>
    <dbReference type="NCBI Taxonomy" id="1670800"/>
    <lineage>
        <taxon>Bacteria</taxon>
        <taxon>Pseudomonadati</taxon>
        <taxon>Pseudomonadota</taxon>
        <taxon>Alphaproteobacteria</taxon>
        <taxon>Hyphomicrobiales</taxon>
        <taxon>Phyllobacteriaceae</taxon>
        <taxon>Aquibium</taxon>
    </lineage>
</organism>
<feature type="region of interest" description="Disordered" evidence="1">
    <location>
        <begin position="133"/>
        <end position="206"/>
    </location>
</feature>
<accession>A0A1L3SPE0</accession>
<keyword evidence="2" id="KW-0732">Signal</keyword>
<evidence type="ECO:0000313" key="4">
    <source>
        <dbReference type="Proteomes" id="UP000182840"/>
    </source>
</evidence>